<dbReference type="EMBL" id="CP029600">
    <property type="protein sequence ID" value="AWO01428.1"/>
    <property type="molecule type" value="Genomic_DNA"/>
</dbReference>
<dbReference type="RefSeq" id="WP_119077641.1">
    <property type="nucleotide sequence ID" value="NZ_CP029600.1"/>
</dbReference>
<evidence type="ECO:0000313" key="1">
    <source>
        <dbReference type="EMBL" id="AWO01428.1"/>
    </source>
</evidence>
<dbReference type="PANTHER" id="PTHR43611">
    <property type="entry name" value="ALPHA-D-GLUCOSE 1-PHOSPHATE PHOSPHATASE"/>
    <property type="match status" value="1"/>
</dbReference>
<protein>
    <recommendedName>
        <fullName evidence="3">HAD family phosphatase</fullName>
    </recommendedName>
</protein>
<dbReference type="SFLD" id="SFLDG01129">
    <property type="entry name" value="C1.5:_HAD__Beta-PGM__Phosphata"/>
    <property type="match status" value="1"/>
</dbReference>
<dbReference type="InterPro" id="IPR036412">
    <property type="entry name" value="HAD-like_sf"/>
</dbReference>
<dbReference type="InterPro" id="IPR023198">
    <property type="entry name" value="PGP-like_dom2"/>
</dbReference>
<dbReference type="Gene3D" id="1.10.150.240">
    <property type="entry name" value="Putative phosphatase, domain 2"/>
    <property type="match status" value="1"/>
</dbReference>
<name>A0ABN5LPV1_9BACT</name>
<evidence type="ECO:0000313" key="2">
    <source>
        <dbReference type="Proteomes" id="UP000246099"/>
    </source>
</evidence>
<dbReference type="SFLD" id="SFLDS00003">
    <property type="entry name" value="Haloacid_Dehalogenase"/>
    <property type="match status" value="1"/>
</dbReference>
<dbReference type="Proteomes" id="UP000246099">
    <property type="component" value="Chromosome"/>
</dbReference>
<accession>A0ABN5LPV1</accession>
<dbReference type="InterPro" id="IPR006439">
    <property type="entry name" value="HAD-SF_hydro_IA"/>
</dbReference>
<evidence type="ECO:0008006" key="3">
    <source>
        <dbReference type="Google" id="ProtNLM"/>
    </source>
</evidence>
<sequence>MQGIKNIIFDLGGVLLNINYQLTNKAFTDLGVKNFTELYSQFHANALFEDLETGRVSDEDFIEQLRPHIPGEVTSQQIIDAWNAMLLDFPLARLQLLQQLRLHCNLYLLSNTNAIHLREVNKILERSRGIPSLGAFFDKSYYSHLIGFRKPEKEAYQVILDENHLRPEETLFIDDTLPNVDAASHLGIQVIHLQAPKTVLDIFRN</sequence>
<proteinExistence type="predicted"/>
<dbReference type="Gene3D" id="3.40.50.1000">
    <property type="entry name" value="HAD superfamily/HAD-like"/>
    <property type="match status" value="1"/>
</dbReference>
<dbReference type="InterPro" id="IPR023214">
    <property type="entry name" value="HAD_sf"/>
</dbReference>
<keyword evidence="2" id="KW-1185">Reference proteome</keyword>
<organism evidence="1 2">
    <name type="scientific">Chitinophaga alhagiae</name>
    <dbReference type="NCBI Taxonomy" id="2203219"/>
    <lineage>
        <taxon>Bacteria</taxon>
        <taxon>Pseudomonadati</taxon>
        <taxon>Bacteroidota</taxon>
        <taxon>Chitinophagia</taxon>
        <taxon>Chitinophagales</taxon>
        <taxon>Chitinophagaceae</taxon>
        <taxon>Chitinophaga</taxon>
    </lineage>
</organism>
<dbReference type="SUPFAM" id="SSF56784">
    <property type="entry name" value="HAD-like"/>
    <property type="match status" value="1"/>
</dbReference>
<dbReference type="NCBIfam" id="TIGR01509">
    <property type="entry name" value="HAD-SF-IA-v3"/>
    <property type="match status" value="1"/>
</dbReference>
<gene>
    <name evidence="1" type="ORF">DLD77_06845</name>
</gene>
<dbReference type="CDD" id="cd02603">
    <property type="entry name" value="HAD_sEH-N_like"/>
    <property type="match status" value="1"/>
</dbReference>
<reference evidence="1 2" key="1">
    <citation type="submission" date="2018-05" db="EMBL/GenBank/DDBJ databases">
        <title>Chitinophaga sp. nov., isolated from rhizosphere soil of Alhagi.</title>
        <authorList>
            <person name="Liu Y."/>
        </authorList>
    </citation>
    <scope>NUCLEOTIDE SEQUENCE [LARGE SCALE GENOMIC DNA]</scope>
    <source>
        <strain evidence="1 2">T22</strain>
    </source>
</reference>
<dbReference type="PANTHER" id="PTHR43611:SF3">
    <property type="entry name" value="FLAVIN MONONUCLEOTIDE HYDROLASE 1, CHLOROPLATIC"/>
    <property type="match status" value="1"/>
</dbReference>
<dbReference type="Pfam" id="PF00702">
    <property type="entry name" value="Hydrolase"/>
    <property type="match status" value="1"/>
</dbReference>